<keyword evidence="7" id="KW-1185">Reference proteome</keyword>
<dbReference type="CDD" id="cd00067">
    <property type="entry name" value="GAL4"/>
    <property type="match status" value="1"/>
</dbReference>
<accession>A0A9P8W7V3</accession>
<dbReference type="EMBL" id="JAGPYM010000007">
    <property type="protein sequence ID" value="KAH6892625.1"/>
    <property type="molecule type" value="Genomic_DNA"/>
</dbReference>
<name>A0A9P8W7V3_9HYPO</name>
<evidence type="ECO:0000313" key="7">
    <source>
        <dbReference type="Proteomes" id="UP000777438"/>
    </source>
</evidence>
<feature type="region of interest" description="Disordered" evidence="4">
    <location>
        <begin position="104"/>
        <end position="155"/>
    </location>
</feature>
<comment type="caution">
    <text evidence="6">The sequence shown here is derived from an EMBL/GenBank/DDBJ whole genome shotgun (WGS) entry which is preliminary data.</text>
</comment>
<feature type="compositionally biased region" description="Polar residues" evidence="4">
    <location>
        <begin position="135"/>
        <end position="149"/>
    </location>
</feature>
<evidence type="ECO:0000259" key="5">
    <source>
        <dbReference type="PROSITE" id="PS50048"/>
    </source>
</evidence>
<proteinExistence type="predicted"/>
<organism evidence="6 7">
    <name type="scientific">Thelonectria olida</name>
    <dbReference type="NCBI Taxonomy" id="1576542"/>
    <lineage>
        <taxon>Eukaryota</taxon>
        <taxon>Fungi</taxon>
        <taxon>Dikarya</taxon>
        <taxon>Ascomycota</taxon>
        <taxon>Pezizomycotina</taxon>
        <taxon>Sordariomycetes</taxon>
        <taxon>Hypocreomycetidae</taxon>
        <taxon>Hypocreales</taxon>
        <taxon>Nectriaceae</taxon>
        <taxon>Thelonectria</taxon>
    </lineage>
</organism>
<evidence type="ECO:0000256" key="1">
    <source>
        <dbReference type="ARBA" id="ARBA00004123"/>
    </source>
</evidence>
<dbReference type="Pfam" id="PF00172">
    <property type="entry name" value="Zn_clus"/>
    <property type="match status" value="1"/>
</dbReference>
<dbReference type="PANTHER" id="PTHR31001">
    <property type="entry name" value="UNCHARACTERIZED TRANSCRIPTIONAL REGULATORY PROTEIN"/>
    <property type="match status" value="1"/>
</dbReference>
<dbReference type="InterPro" id="IPR036864">
    <property type="entry name" value="Zn2-C6_fun-type_DNA-bd_sf"/>
</dbReference>
<evidence type="ECO:0000256" key="4">
    <source>
        <dbReference type="SAM" id="MobiDB-lite"/>
    </source>
</evidence>
<feature type="domain" description="Zn(2)-C6 fungal-type" evidence="5">
    <location>
        <begin position="37"/>
        <end position="66"/>
    </location>
</feature>
<dbReference type="Proteomes" id="UP000777438">
    <property type="component" value="Unassembled WGS sequence"/>
</dbReference>
<dbReference type="SMART" id="SM00906">
    <property type="entry name" value="Fungal_trans"/>
    <property type="match status" value="1"/>
</dbReference>
<dbReference type="InterPro" id="IPR007219">
    <property type="entry name" value="XnlR_reg_dom"/>
</dbReference>
<dbReference type="Gene3D" id="4.10.240.10">
    <property type="entry name" value="Zn(2)-C6 fungal-type DNA-binding domain"/>
    <property type="match status" value="1"/>
</dbReference>
<protein>
    <recommendedName>
        <fullName evidence="5">Zn(2)-C6 fungal-type domain-containing protein</fullName>
    </recommendedName>
</protein>
<dbReference type="OrthoDB" id="2269373at2759"/>
<dbReference type="GO" id="GO:0003677">
    <property type="term" value="F:DNA binding"/>
    <property type="evidence" value="ECO:0007669"/>
    <property type="project" value="InterPro"/>
</dbReference>
<evidence type="ECO:0000256" key="2">
    <source>
        <dbReference type="ARBA" id="ARBA00022723"/>
    </source>
</evidence>
<evidence type="ECO:0000313" key="6">
    <source>
        <dbReference type="EMBL" id="KAH6892625.1"/>
    </source>
</evidence>
<dbReference type="InterPro" id="IPR001138">
    <property type="entry name" value="Zn2Cys6_DnaBD"/>
</dbReference>
<dbReference type="PANTHER" id="PTHR31001:SF45">
    <property type="entry name" value="ZN(II)2CYS6 TRANSCRIPTION FACTOR (EUROFUNG)"/>
    <property type="match status" value="1"/>
</dbReference>
<comment type="subcellular location">
    <subcellularLocation>
        <location evidence="1">Nucleus</location>
    </subcellularLocation>
</comment>
<dbReference type="InterPro" id="IPR050613">
    <property type="entry name" value="Sec_Metabolite_Reg"/>
</dbReference>
<dbReference type="PROSITE" id="PS50048">
    <property type="entry name" value="ZN2_CY6_FUNGAL_2"/>
    <property type="match status" value="1"/>
</dbReference>
<dbReference type="SMART" id="SM00066">
    <property type="entry name" value="GAL4"/>
    <property type="match status" value="1"/>
</dbReference>
<dbReference type="GO" id="GO:0005634">
    <property type="term" value="C:nucleus"/>
    <property type="evidence" value="ECO:0007669"/>
    <property type="project" value="UniProtKB-SubCell"/>
</dbReference>
<evidence type="ECO:0000256" key="3">
    <source>
        <dbReference type="ARBA" id="ARBA00023242"/>
    </source>
</evidence>
<dbReference type="Pfam" id="PF04082">
    <property type="entry name" value="Fungal_trans"/>
    <property type="match status" value="1"/>
</dbReference>
<dbReference type="GO" id="GO:0000981">
    <property type="term" value="F:DNA-binding transcription factor activity, RNA polymerase II-specific"/>
    <property type="evidence" value="ECO:0007669"/>
    <property type="project" value="InterPro"/>
</dbReference>
<feature type="region of interest" description="Disordered" evidence="4">
    <location>
        <begin position="1"/>
        <end position="29"/>
    </location>
</feature>
<dbReference type="GO" id="GO:0008270">
    <property type="term" value="F:zinc ion binding"/>
    <property type="evidence" value="ECO:0007669"/>
    <property type="project" value="InterPro"/>
</dbReference>
<dbReference type="CDD" id="cd12148">
    <property type="entry name" value="fungal_TF_MHR"/>
    <property type="match status" value="1"/>
</dbReference>
<gene>
    <name evidence="6" type="ORF">B0T10DRAFT_483991</name>
</gene>
<keyword evidence="3" id="KW-0539">Nucleus</keyword>
<dbReference type="GO" id="GO:0006351">
    <property type="term" value="P:DNA-templated transcription"/>
    <property type="evidence" value="ECO:0007669"/>
    <property type="project" value="InterPro"/>
</dbReference>
<sequence length="748" mass="84301">MSALPVKTEAPAPAPGPVPSASESHQPAKSKPRRLLACVLCQQRKVKCDHNYPCATCVKARIQCVQTIQAPRRRRRQFPERELLVHLRQCEDLLNQHNIKFKPLHPNASLTKDKNSRTASTEKPSYESDDGELGKSTTAAEGEVQSATITPIPERTQVYEPKRMFHVMREEVRDHDDSSDDEVQPIVFKKAWDETIENDDCLLFGWPQTTVAMYTLHPQPVQVFQLWNVFLDNVNPLLKVIHAPSLQGRIIEAVGNILNIEPELEALMFSIYCTAILSLHADECWARFGSPKADLLAGYQLGCQQALLNSRFLRCNSRDSLTALYLYLVSIRPNTTPESLSSMLGVAVRIAQRMGIYNEAVLAKFTPIDAEMSRRLWWSLILFDTRIGEMADFQVSLLLPMWDCRVPLNANDSDLPYNMEQTPRVQHEGKSTDALFAVVRSELGDFVRHTSFHLGYYGPSLKHADGDAKRLADIYGGETDRFEKTIEEKYLNFCNPDNPLHFMTIWTTRGNIAKFRLMEHHSRYAGTPRHQADTQREAALSYALSMLDCNTKLVASPLTKGFSWMVHSYFPFVGYIQAVQYLKWRPMSAQATAAWHVMSENYHANKDMLPRESRFFQLLANFVLQAWGVREAASNESESLLETPQIVVSIKQRLASDADNSGAQQPRDVMELGSTGHLLSATMGRDVDNTTHDMDAHNDHAFSGLGSFADLLGLSQDIQMDYVDWSAMNWDMGNASIGETGATGGQEQ</sequence>
<dbReference type="AlphaFoldDB" id="A0A9P8W7V3"/>
<reference evidence="6 7" key="1">
    <citation type="journal article" date="2021" name="Nat. Commun.">
        <title>Genetic determinants of endophytism in the Arabidopsis root mycobiome.</title>
        <authorList>
            <person name="Mesny F."/>
            <person name="Miyauchi S."/>
            <person name="Thiergart T."/>
            <person name="Pickel B."/>
            <person name="Atanasova L."/>
            <person name="Karlsson M."/>
            <person name="Huettel B."/>
            <person name="Barry K.W."/>
            <person name="Haridas S."/>
            <person name="Chen C."/>
            <person name="Bauer D."/>
            <person name="Andreopoulos W."/>
            <person name="Pangilinan J."/>
            <person name="LaButti K."/>
            <person name="Riley R."/>
            <person name="Lipzen A."/>
            <person name="Clum A."/>
            <person name="Drula E."/>
            <person name="Henrissat B."/>
            <person name="Kohler A."/>
            <person name="Grigoriev I.V."/>
            <person name="Martin F.M."/>
            <person name="Hacquard S."/>
        </authorList>
    </citation>
    <scope>NUCLEOTIDE SEQUENCE [LARGE SCALE GENOMIC DNA]</scope>
    <source>
        <strain evidence="6 7">MPI-CAGE-CH-0241</strain>
    </source>
</reference>
<keyword evidence="2" id="KW-0479">Metal-binding</keyword>
<dbReference type="SUPFAM" id="SSF57701">
    <property type="entry name" value="Zn2/Cys6 DNA-binding domain"/>
    <property type="match status" value="1"/>
</dbReference>